<proteinExistence type="predicted"/>
<dbReference type="Pfam" id="PF09837">
    <property type="entry name" value="DUF2064"/>
    <property type="match status" value="1"/>
</dbReference>
<dbReference type="InterPro" id="IPR018641">
    <property type="entry name" value="Trfase_1_rSAM/seldom-assoc"/>
</dbReference>
<dbReference type="PANTHER" id="PTHR36529">
    <property type="entry name" value="SLL1095 PROTEIN"/>
    <property type="match status" value="1"/>
</dbReference>
<dbReference type="Gene3D" id="3.90.550.10">
    <property type="entry name" value="Spore Coat Polysaccharide Biosynthesis Protein SpsA, Chain A"/>
    <property type="match status" value="1"/>
</dbReference>
<dbReference type="EMBL" id="CP109441">
    <property type="protein sequence ID" value="WUV49787.1"/>
    <property type="molecule type" value="Genomic_DNA"/>
</dbReference>
<dbReference type="RefSeq" id="WP_327094526.1">
    <property type="nucleotide sequence ID" value="NZ_CP109149.1"/>
</dbReference>
<dbReference type="PANTHER" id="PTHR36529:SF1">
    <property type="entry name" value="GLYCOSYLTRANSFERASE"/>
    <property type="match status" value="1"/>
</dbReference>
<dbReference type="Proteomes" id="UP001432062">
    <property type="component" value="Chromosome"/>
</dbReference>
<reference evidence="1" key="1">
    <citation type="submission" date="2022-10" db="EMBL/GenBank/DDBJ databases">
        <title>The complete genomes of actinobacterial strains from the NBC collection.</title>
        <authorList>
            <person name="Joergensen T.S."/>
            <person name="Alvarez Arevalo M."/>
            <person name="Sterndorff E.B."/>
            <person name="Faurdal D."/>
            <person name="Vuksanovic O."/>
            <person name="Mourched A.-S."/>
            <person name="Charusanti P."/>
            <person name="Shaw S."/>
            <person name="Blin K."/>
            <person name="Weber T."/>
        </authorList>
    </citation>
    <scope>NUCLEOTIDE SEQUENCE</scope>
    <source>
        <strain evidence="1">NBC_01482</strain>
    </source>
</reference>
<accession>A0ABZ1Z2J3</accession>
<dbReference type="InterPro" id="IPR029044">
    <property type="entry name" value="Nucleotide-diphossugar_trans"/>
</dbReference>
<dbReference type="SUPFAM" id="SSF53448">
    <property type="entry name" value="Nucleotide-diphospho-sugar transferases"/>
    <property type="match status" value="1"/>
</dbReference>
<organism evidence="1 2">
    <name type="scientific">Nocardia vinacea</name>
    <dbReference type="NCBI Taxonomy" id="96468"/>
    <lineage>
        <taxon>Bacteria</taxon>
        <taxon>Bacillati</taxon>
        <taxon>Actinomycetota</taxon>
        <taxon>Actinomycetes</taxon>
        <taxon>Mycobacteriales</taxon>
        <taxon>Nocardiaceae</taxon>
        <taxon>Nocardia</taxon>
    </lineage>
</organism>
<evidence type="ECO:0000313" key="2">
    <source>
        <dbReference type="Proteomes" id="UP001432062"/>
    </source>
</evidence>
<sequence>MNYFRPSPVAATLLVLAKAPIAGLAKTRLTPPLSPRDAARVAAASLLDTLESMSRSPVAHHVVAFTGELADAEYADEVARALTGFELIPQRGTTFGERLANAHADAARHGLPVLQIGMDTPQIGPEVLTWAARELVLRGDALLGLSDDGGWWALGLPTPQSARTLVDVPMSTDRTGELTREAMQDCGLRLRSLPRYNDVDTFADALEVARESDGRFARLIHQLHHALLAHR</sequence>
<name>A0ABZ1Z2J3_9NOCA</name>
<gene>
    <name evidence="1" type="ORF">OG563_17270</name>
</gene>
<protein>
    <submittedName>
        <fullName evidence="1">DUF2064 domain-containing protein</fullName>
    </submittedName>
</protein>
<keyword evidence="2" id="KW-1185">Reference proteome</keyword>
<evidence type="ECO:0000313" key="1">
    <source>
        <dbReference type="EMBL" id="WUV49787.1"/>
    </source>
</evidence>